<dbReference type="Pfam" id="PF08320">
    <property type="entry name" value="PIG-X"/>
    <property type="match status" value="1"/>
</dbReference>
<keyword evidence="8 10" id="KW-0472">Membrane</keyword>
<keyword evidence="9" id="KW-0325">Glycoprotein</keyword>
<evidence type="ECO:0000256" key="10">
    <source>
        <dbReference type="RuleBase" id="RU366056"/>
    </source>
</evidence>
<keyword evidence="10" id="KW-0732">Signal</keyword>
<keyword evidence="4 10" id="KW-0337">GPI-anchor biosynthesis</keyword>
<organism evidence="11 12">
    <name type="scientific">Mytilus galloprovincialis</name>
    <name type="common">Mediterranean mussel</name>
    <dbReference type="NCBI Taxonomy" id="29158"/>
    <lineage>
        <taxon>Eukaryota</taxon>
        <taxon>Metazoa</taxon>
        <taxon>Spiralia</taxon>
        <taxon>Lophotrochozoa</taxon>
        <taxon>Mollusca</taxon>
        <taxon>Bivalvia</taxon>
        <taxon>Autobranchia</taxon>
        <taxon>Pteriomorphia</taxon>
        <taxon>Mytilida</taxon>
        <taxon>Mytiloidea</taxon>
        <taxon>Mytilidae</taxon>
        <taxon>Mytilinae</taxon>
        <taxon>Mytilus</taxon>
    </lineage>
</organism>
<keyword evidence="7 10" id="KW-1133">Transmembrane helix</keyword>
<comment type="subcellular location">
    <subcellularLocation>
        <location evidence="1 10">Endoplasmic reticulum membrane</location>
        <topology evidence="1 10">Single-pass membrane protein</topology>
    </subcellularLocation>
</comment>
<protein>
    <recommendedName>
        <fullName evidence="10">Phosphatidylinositol-glycan biosynthesis class X protein</fullName>
    </recommendedName>
</protein>
<evidence type="ECO:0000256" key="3">
    <source>
        <dbReference type="ARBA" id="ARBA00010345"/>
    </source>
</evidence>
<evidence type="ECO:0000313" key="12">
    <source>
        <dbReference type="Proteomes" id="UP000596742"/>
    </source>
</evidence>
<dbReference type="SMART" id="SM00780">
    <property type="entry name" value="PIG-X"/>
    <property type="match status" value="1"/>
</dbReference>
<feature type="transmembrane region" description="Helical" evidence="10">
    <location>
        <begin position="210"/>
        <end position="229"/>
    </location>
</feature>
<keyword evidence="5 10" id="KW-0812">Transmembrane</keyword>
<evidence type="ECO:0000313" key="11">
    <source>
        <dbReference type="EMBL" id="VDI43249.1"/>
    </source>
</evidence>
<dbReference type="PANTHER" id="PTHR28650">
    <property type="entry name" value="PHOSPHATIDYLINOSITOL-GLYCAN BIOSYNTHESIS CLASS X PROTEIN"/>
    <property type="match status" value="1"/>
</dbReference>
<dbReference type="EMBL" id="UYJE01006123">
    <property type="protein sequence ID" value="VDI43249.1"/>
    <property type="molecule type" value="Genomic_DNA"/>
</dbReference>
<dbReference type="UniPathway" id="UPA00196"/>
<sequence length="239" mass="27525">MFTTVENLIVIFLLVCFETSIALQLPTLQRKLLKDGFHRELQTKVEIPLSLFTKREGMQCRCLYKEFLPSSTYVDTFQLKSVSKHLGFDYVSPTLDIEKPEFQENTFSIYSILIYTELHINSDSVISNVTFPIHLRYHLPATDYRNFSIMNPGVLIQCKNANYIGEILRTEQIPCSPKEDILCKWNLIKYNSNVNELLVEVPVGNTNHTVLVVIGTLTVTFGSCLWIVYKVFNTKIKQS</sequence>
<dbReference type="InterPro" id="IPR013233">
    <property type="entry name" value="PIG-X/PBN1"/>
</dbReference>
<comment type="caution">
    <text evidence="11">The sequence shown here is derived from an EMBL/GenBank/DDBJ whole genome shotgun (WGS) entry which is preliminary data.</text>
</comment>
<dbReference type="AlphaFoldDB" id="A0A8B6F496"/>
<dbReference type="PANTHER" id="PTHR28650:SF1">
    <property type="entry name" value="PHOSPHATIDYLINOSITOL-GLYCAN BIOSYNTHESIS CLASS X PROTEIN"/>
    <property type="match status" value="1"/>
</dbReference>
<evidence type="ECO:0000256" key="4">
    <source>
        <dbReference type="ARBA" id="ARBA00022502"/>
    </source>
</evidence>
<dbReference type="Proteomes" id="UP000596742">
    <property type="component" value="Unassembled WGS sequence"/>
</dbReference>
<comment type="function">
    <text evidence="10">Stabilizing subunit of the glycosylphosphatidylinositol-mannosyltransferase I complex which catalyzes the transfer of the first mannose, via an alpha-1,4 bond from a dolichol-phosphate-mannose (Dol-P-Man) to the glucosaminyl acyl phosphatidylinositol (GlcN-(acyl)PI) intermediate to generate alpha-D-Man-(1-&gt;4)-alpha-D-GlcN-(1-&gt;6)-(1-radyl,2-acyl-sn-glycero-3-phospho)-2-acyl-inositol and participates in the sixth step of the glycosylphosphatidylinositol-anchor biosynthesis. Probably acts by stabilizing the mannosyltransferase PIGM.</text>
</comment>
<evidence type="ECO:0000256" key="9">
    <source>
        <dbReference type="ARBA" id="ARBA00023180"/>
    </source>
</evidence>
<evidence type="ECO:0000256" key="6">
    <source>
        <dbReference type="ARBA" id="ARBA00022824"/>
    </source>
</evidence>
<proteinExistence type="inferred from homology"/>
<evidence type="ECO:0000256" key="8">
    <source>
        <dbReference type="ARBA" id="ARBA00023136"/>
    </source>
</evidence>
<dbReference type="GO" id="GO:0005789">
    <property type="term" value="C:endoplasmic reticulum membrane"/>
    <property type="evidence" value="ECO:0007669"/>
    <property type="project" value="UniProtKB-SubCell"/>
</dbReference>
<dbReference type="OrthoDB" id="5546453at2759"/>
<dbReference type="GO" id="GO:0006506">
    <property type="term" value="P:GPI anchor biosynthetic process"/>
    <property type="evidence" value="ECO:0007669"/>
    <property type="project" value="UniProtKB-UniPathway"/>
</dbReference>
<evidence type="ECO:0000256" key="7">
    <source>
        <dbReference type="ARBA" id="ARBA00022989"/>
    </source>
</evidence>
<gene>
    <name evidence="11" type="ORF">MGAL_10B077848</name>
</gene>
<comment type="similarity">
    <text evidence="3 10">Belongs to the PIGX family.</text>
</comment>
<evidence type="ECO:0000256" key="5">
    <source>
        <dbReference type="ARBA" id="ARBA00022692"/>
    </source>
</evidence>
<dbReference type="InterPro" id="IPR040039">
    <property type="entry name" value="PIGX"/>
</dbReference>
<feature type="signal peptide" evidence="10">
    <location>
        <begin position="1"/>
        <end position="22"/>
    </location>
</feature>
<accession>A0A8B6F496</accession>
<feature type="chain" id="PRO_5033108093" description="Phosphatidylinositol-glycan biosynthesis class X protein" evidence="10">
    <location>
        <begin position="23"/>
        <end position="239"/>
    </location>
</feature>
<keyword evidence="6 10" id="KW-0256">Endoplasmic reticulum</keyword>
<reference evidence="11" key="1">
    <citation type="submission" date="2018-11" db="EMBL/GenBank/DDBJ databases">
        <authorList>
            <person name="Alioto T."/>
            <person name="Alioto T."/>
        </authorList>
    </citation>
    <scope>NUCLEOTIDE SEQUENCE</scope>
</reference>
<keyword evidence="12" id="KW-1185">Reference proteome</keyword>
<comment type="pathway">
    <text evidence="2 10">Glycolipid biosynthesis; glycosylphosphatidylinositol-anchor biosynthesis.</text>
</comment>
<evidence type="ECO:0000256" key="2">
    <source>
        <dbReference type="ARBA" id="ARBA00004687"/>
    </source>
</evidence>
<evidence type="ECO:0000256" key="1">
    <source>
        <dbReference type="ARBA" id="ARBA00004389"/>
    </source>
</evidence>
<name>A0A8B6F496_MYTGA</name>